<dbReference type="RefSeq" id="WP_053329699.1">
    <property type="nucleotide sequence ID" value="NZ_NUPQ01000033.1"/>
</dbReference>
<sequence length="67" mass="8075">MLINFKWKGLIDIIISSIGVVFTLIPILLIVFVFRWIRLMYLNSEEQLKQNEKIIRLLEEIKEKNEK</sequence>
<dbReference type="AlphaFoldDB" id="A0AA44TDQ3"/>
<feature type="transmembrane region" description="Helical" evidence="1">
    <location>
        <begin position="13"/>
        <end position="34"/>
    </location>
</feature>
<proteinExistence type="predicted"/>
<evidence type="ECO:0000256" key="1">
    <source>
        <dbReference type="SAM" id="Phobius"/>
    </source>
</evidence>
<organism evidence="2 3">
    <name type="scientific">Bacillus cereus</name>
    <dbReference type="NCBI Taxonomy" id="1396"/>
    <lineage>
        <taxon>Bacteria</taxon>
        <taxon>Bacillati</taxon>
        <taxon>Bacillota</taxon>
        <taxon>Bacilli</taxon>
        <taxon>Bacillales</taxon>
        <taxon>Bacillaceae</taxon>
        <taxon>Bacillus</taxon>
        <taxon>Bacillus cereus group</taxon>
    </lineage>
</organism>
<keyword evidence="1" id="KW-0472">Membrane</keyword>
<dbReference type="EMBL" id="NVBO01000141">
    <property type="protein sequence ID" value="PFR99238.1"/>
    <property type="molecule type" value="Genomic_DNA"/>
</dbReference>
<evidence type="ECO:0008006" key="4">
    <source>
        <dbReference type="Google" id="ProtNLM"/>
    </source>
</evidence>
<accession>A0AA44TDQ3</accession>
<reference evidence="2 3" key="1">
    <citation type="submission" date="2017-09" db="EMBL/GenBank/DDBJ databases">
        <title>Large-scale bioinformatics analysis of Bacillus genomes uncovers conserved roles of natural products in bacterial physiology.</title>
        <authorList>
            <consortium name="Agbiome Team Llc"/>
            <person name="Bleich R.M."/>
            <person name="Grubbs K.J."/>
            <person name="Santa Maria K.C."/>
            <person name="Allen S.E."/>
            <person name="Farag S."/>
            <person name="Shank E.A."/>
            <person name="Bowers A."/>
        </authorList>
    </citation>
    <scope>NUCLEOTIDE SEQUENCE [LARGE SCALE GENOMIC DNA]</scope>
    <source>
        <strain evidence="2 3">AFS067272</strain>
    </source>
</reference>
<evidence type="ECO:0000313" key="2">
    <source>
        <dbReference type="EMBL" id="PFR99238.1"/>
    </source>
</evidence>
<dbReference type="Proteomes" id="UP000226357">
    <property type="component" value="Unassembled WGS sequence"/>
</dbReference>
<evidence type="ECO:0000313" key="3">
    <source>
        <dbReference type="Proteomes" id="UP000226357"/>
    </source>
</evidence>
<comment type="caution">
    <text evidence="2">The sequence shown here is derived from an EMBL/GenBank/DDBJ whole genome shotgun (WGS) entry which is preliminary data.</text>
</comment>
<gene>
    <name evidence="2" type="ORF">COK38_16435</name>
</gene>
<keyword evidence="1" id="KW-0812">Transmembrane</keyword>
<name>A0AA44TDQ3_BACCE</name>
<keyword evidence="1" id="KW-1133">Transmembrane helix</keyword>
<protein>
    <recommendedName>
        <fullName evidence="4">DUF4083 domain-containing protein</fullName>
    </recommendedName>
</protein>